<evidence type="ECO:0000256" key="5">
    <source>
        <dbReference type="ARBA" id="ARBA00022777"/>
    </source>
</evidence>
<feature type="non-terminal residue" evidence="10">
    <location>
        <position position="161"/>
    </location>
</feature>
<keyword evidence="4" id="KW-0547">Nucleotide-binding</keyword>
<keyword evidence="3" id="KW-0808">Transferase</keyword>
<dbReference type="PANTHER" id="PTHR43671:SF98">
    <property type="entry name" value="SERINE_THREONINE-PROTEIN KINASE NEK11"/>
    <property type="match status" value="1"/>
</dbReference>
<dbReference type="InterPro" id="IPR011009">
    <property type="entry name" value="Kinase-like_dom_sf"/>
</dbReference>
<accession>A0A9W8A4Y5</accession>
<dbReference type="InterPro" id="IPR050660">
    <property type="entry name" value="NEK_Ser/Thr_kinase"/>
</dbReference>
<dbReference type="GO" id="GO:0004674">
    <property type="term" value="F:protein serine/threonine kinase activity"/>
    <property type="evidence" value="ECO:0007669"/>
    <property type="project" value="UniProtKB-KW"/>
</dbReference>
<dbReference type="PANTHER" id="PTHR43671">
    <property type="entry name" value="SERINE/THREONINE-PROTEIN KINASE NEK"/>
    <property type="match status" value="1"/>
</dbReference>
<protein>
    <recommendedName>
        <fullName evidence="1">non-specific serine/threonine protein kinase</fullName>
        <ecNumber evidence="1">2.7.11.1</ecNumber>
    </recommendedName>
</protein>
<comment type="catalytic activity">
    <reaction evidence="8">
        <text>L-seryl-[protein] + ATP = O-phospho-L-seryl-[protein] + ADP + H(+)</text>
        <dbReference type="Rhea" id="RHEA:17989"/>
        <dbReference type="Rhea" id="RHEA-COMP:9863"/>
        <dbReference type="Rhea" id="RHEA-COMP:11604"/>
        <dbReference type="ChEBI" id="CHEBI:15378"/>
        <dbReference type="ChEBI" id="CHEBI:29999"/>
        <dbReference type="ChEBI" id="CHEBI:30616"/>
        <dbReference type="ChEBI" id="CHEBI:83421"/>
        <dbReference type="ChEBI" id="CHEBI:456216"/>
        <dbReference type="EC" id="2.7.11.1"/>
    </reaction>
</comment>
<keyword evidence="2" id="KW-0723">Serine/threonine-protein kinase</keyword>
<evidence type="ECO:0000259" key="9">
    <source>
        <dbReference type="PROSITE" id="PS50011"/>
    </source>
</evidence>
<dbReference type="GO" id="GO:0005524">
    <property type="term" value="F:ATP binding"/>
    <property type="evidence" value="ECO:0007669"/>
    <property type="project" value="UniProtKB-KW"/>
</dbReference>
<sequence length="161" mass="18135">MGYDDYRVCETIGKGGRGTVYLAKRKSAVGKHGQTTGAARYVAIKRLPRLGPTADPSVNHQLWTSEVDMLRACRHTHILRLHEAFASPSYYYLVTDFADGGDFGSLVDHCPRDRPFSDSEIIEWCLQLLAAIAFLHTHGVIHRGNRKKNRPRHLNNNACYV</sequence>
<evidence type="ECO:0000256" key="1">
    <source>
        <dbReference type="ARBA" id="ARBA00012513"/>
    </source>
</evidence>
<dbReference type="EC" id="2.7.11.1" evidence="1"/>
<evidence type="ECO:0000256" key="8">
    <source>
        <dbReference type="ARBA" id="ARBA00048679"/>
    </source>
</evidence>
<dbReference type="SUPFAM" id="SSF56112">
    <property type="entry name" value="Protein kinase-like (PK-like)"/>
    <property type="match status" value="1"/>
</dbReference>
<dbReference type="OrthoDB" id="1668230at2759"/>
<evidence type="ECO:0000313" key="10">
    <source>
        <dbReference type="EMBL" id="KAJ1923041.1"/>
    </source>
</evidence>
<dbReference type="Pfam" id="PF00069">
    <property type="entry name" value="Pkinase"/>
    <property type="match status" value="1"/>
</dbReference>
<evidence type="ECO:0000313" key="11">
    <source>
        <dbReference type="Proteomes" id="UP001150569"/>
    </source>
</evidence>
<proteinExistence type="predicted"/>
<dbReference type="AlphaFoldDB" id="A0A9W8A4Y5"/>
<dbReference type="Proteomes" id="UP001150569">
    <property type="component" value="Unassembled WGS sequence"/>
</dbReference>
<comment type="caution">
    <text evidence="10">The sequence shown here is derived from an EMBL/GenBank/DDBJ whole genome shotgun (WGS) entry which is preliminary data.</text>
</comment>
<keyword evidence="6" id="KW-0067">ATP-binding</keyword>
<evidence type="ECO:0000256" key="4">
    <source>
        <dbReference type="ARBA" id="ARBA00022741"/>
    </source>
</evidence>
<evidence type="ECO:0000256" key="3">
    <source>
        <dbReference type="ARBA" id="ARBA00022679"/>
    </source>
</evidence>
<dbReference type="Gene3D" id="1.10.510.10">
    <property type="entry name" value="Transferase(Phosphotransferase) domain 1"/>
    <property type="match status" value="1"/>
</dbReference>
<comment type="catalytic activity">
    <reaction evidence="7">
        <text>L-threonyl-[protein] + ATP = O-phospho-L-threonyl-[protein] + ADP + H(+)</text>
        <dbReference type="Rhea" id="RHEA:46608"/>
        <dbReference type="Rhea" id="RHEA-COMP:11060"/>
        <dbReference type="Rhea" id="RHEA-COMP:11605"/>
        <dbReference type="ChEBI" id="CHEBI:15378"/>
        <dbReference type="ChEBI" id="CHEBI:30013"/>
        <dbReference type="ChEBI" id="CHEBI:30616"/>
        <dbReference type="ChEBI" id="CHEBI:61977"/>
        <dbReference type="ChEBI" id="CHEBI:456216"/>
        <dbReference type="EC" id="2.7.11.1"/>
    </reaction>
</comment>
<evidence type="ECO:0000256" key="2">
    <source>
        <dbReference type="ARBA" id="ARBA00022527"/>
    </source>
</evidence>
<name>A0A9W8A4Y5_9FUNG</name>
<keyword evidence="11" id="KW-1185">Reference proteome</keyword>
<gene>
    <name evidence="10" type="ORF">IWQ60_006136</name>
</gene>
<dbReference type="EMBL" id="JANBPT010000358">
    <property type="protein sequence ID" value="KAJ1923041.1"/>
    <property type="molecule type" value="Genomic_DNA"/>
</dbReference>
<dbReference type="InterPro" id="IPR000719">
    <property type="entry name" value="Prot_kinase_dom"/>
</dbReference>
<evidence type="ECO:0000256" key="6">
    <source>
        <dbReference type="ARBA" id="ARBA00022840"/>
    </source>
</evidence>
<organism evidence="10 11">
    <name type="scientific">Tieghemiomyces parasiticus</name>
    <dbReference type="NCBI Taxonomy" id="78921"/>
    <lineage>
        <taxon>Eukaryota</taxon>
        <taxon>Fungi</taxon>
        <taxon>Fungi incertae sedis</taxon>
        <taxon>Zoopagomycota</taxon>
        <taxon>Kickxellomycotina</taxon>
        <taxon>Dimargaritomycetes</taxon>
        <taxon>Dimargaritales</taxon>
        <taxon>Dimargaritaceae</taxon>
        <taxon>Tieghemiomyces</taxon>
    </lineage>
</organism>
<reference evidence="10" key="1">
    <citation type="submission" date="2022-07" db="EMBL/GenBank/DDBJ databases">
        <title>Phylogenomic reconstructions and comparative analyses of Kickxellomycotina fungi.</title>
        <authorList>
            <person name="Reynolds N.K."/>
            <person name="Stajich J.E."/>
            <person name="Barry K."/>
            <person name="Grigoriev I.V."/>
            <person name="Crous P."/>
            <person name="Smith M.E."/>
        </authorList>
    </citation>
    <scope>NUCLEOTIDE SEQUENCE</scope>
    <source>
        <strain evidence="10">RSA 861</strain>
    </source>
</reference>
<dbReference type="SMART" id="SM00220">
    <property type="entry name" value="S_TKc"/>
    <property type="match status" value="1"/>
</dbReference>
<feature type="domain" description="Protein kinase" evidence="9">
    <location>
        <begin position="6"/>
        <end position="161"/>
    </location>
</feature>
<evidence type="ECO:0000256" key="7">
    <source>
        <dbReference type="ARBA" id="ARBA00047899"/>
    </source>
</evidence>
<dbReference type="PROSITE" id="PS50011">
    <property type="entry name" value="PROTEIN_KINASE_DOM"/>
    <property type="match status" value="1"/>
</dbReference>
<keyword evidence="5" id="KW-0418">Kinase</keyword>
<dbReference type="CDD" id="cd00180">
    <property type="entry name" value="PKc"/>
    <property type="match status" value="1"/>
</dbReference>